<reference evidence="2 3" key="1">
    <citation type="submission" date="2016-01" db="EMBL/GenBank/DDBJ databases">
        <title>Biosynthesis of antibiotic leucinostatins and their inhibition on Phytophthora in bio-control Purpureocillium lilacinum.</title>
        <authorList>
            <person name="Wang G."/>
            <person name="Liu Z."/>
            <person name="Lin R."/>
            <person name="Li E."/>
            <person name="Mao Z."/>
            <person name="Ling J."/>
            <person name="Yin W."/>
            <person name="Xie B."/>
        </authorList>
    </citation>
    <scope>NUCLEOTIDE SEQUENCE [LARGE SCALE GENOMIC DNA]</scope>
    <source>
        <strain evidence="2">PLBJ-1</strain>
    </source>
</reference>
<feature type="region of interest" description="Disordered" evidence="1">
    <location>
        <begin position="1"/>
        <end position="24"/>
    </location>
</feature>
<organism evidence="2 3">
    <name type="scientific">Purpureocillium lilacinum</name>
    <name type="common">Paecilomyces lilacinus</name>
    <dbReference type="NCBI Taxonomy" id="33203"/>
    <lineage>
        <taxon>Eukaryota</taxon>
        <taxon>Fungi</taxon>
        <taxon>Dikarya</taxon>
        <taxon>Ascomycota</taxon>
        <taxon>Pezizomycotina</taxon>
        <taxon>Sordariomycetes</taxon>
        <taxon>Hypocreomycetidae</taxon>
        <taxon>Hypocreales</taxon>
        <taxon>Ophiocordycipitaceae</taxon>
        <taxon>Purpureocillium</taxon>
    </lineage>
</organism>
<evidence type="ECO:0000256" key="1">
    <source>
        <dbReference type="SAM" id="MobiDB-lite"/>
    </source>
</evidence>
<dbReference type="Proteomes" id="UP000078240">
    <property type="component" value="Unassembled WGS sequence"/>
</dbReference>
<comment type="caution">
    <text evidence="2">The sequence shown here is derived from an EMBL/GenBank/DDBJ whole genome shotgun (WGS) entry which is preliminary data.</text>
</comment>
<proteinExistence type="predicted"/>
<accession>A0A179GHT3</accession>
<evidence type="ECO:0000313" key="2">
    <source>
        <dbReference type="EMBL" id="OAQ77434.1"/>
    </source>
</evidence>
<protein>
    <submittedName>
        <fullName evidence="2">Uncharacterized protein</fullName>
    </submittedName>
</protein>
<sequence length="60" mass="6582">MGRNKRPSLVSLGPTLPRPRRIGTVPVRTTPYKRAASARQLHQPQGVGSISLILHRACAR</sequence>
<evidence type="ECO:0000313" key="3">
    <source>
        <dbReference type="Proteomes" id="UP000078240"/>
    </source>
</evidence>
<gene>
    <name evidence="2" type="ORF">VFPBJ_07906</name>
</gene>
<dbReference type="EMBL" id="LSBH01000006">
    <property type="protein sequence ID" value="OAQ77434.1"/>
    <property type="molecule type" value="Genomic_DNA"/>
</dbReference>
<name>A0A179GHT3_PURLI</name>
<dbReference type="AlphaFoldDB" id="A0A179GHT3"/>